<evidence type="ECO:0000313" key="2">
    <source>
        <dbReference type="Proteomes" id="UP000002595"/>
    </source>
</evidence>
<reference evidence="1" key="1">
    <citation type="submission" date="2006-12" db="EMBL/GenBank/DDBJ databases">
        <title>Complete sequence of Pyrobaculum islandicum DSM 4184.</title>
        <authorList>
            <person name="Copeland A."/>
            <person name="Lucas S."/>
            <person name="Lapidus A."/>
            <person name="Barry K."/>
            <person name="Detter J.C."/>
            <person name="Glavina del Rio T."/>
            <person name="Dalin E."/>
            <person name="Tice H."/>
            <person name="Pitluck S."/>
            <person name="Meincke L."/>
            <person name="Brettin T."/>
            <person name="Bruce D."/>
            <person name="Han C."/>
            <person name="Tapia R."/>
            <person name="Gilna P."/>
            <person name="Schmutz J."/>
            <person name="Larimer F."/>
            <person name="Land M."/>
            <person name="Hauser L."/>
            <person name="Kyrpides N."/>
            <person name="Mikhailova N."/>
            <person name="Cozen A.E."/>
            <person name="Fitz-Gibbon S.T."/>
            <person name="House C.H."/>
            <person name="Saltikov C."/>
            <person name="Lowe T."/>
            <person name="Richardson P."/>
        </authorList>
    </citation>
    <scope>NUCLEOTIDE SEQUENCE [LARGE SCALE GENOMIC DNA]</scope>
    <source>
        <strain evidence="1">DSM 4184</strain>
    </source>
</reference>
<dbReference type="EMBL" id="CP000504">
    <property type="protein sequence ID" value="ABL88332.1"/>
    <property type="molecule type" value="Genomic_DNA"/>
</dbReference>
<gene>
    <name evidence="1" type="ordered locus">Pisl_1161</name>
</gene>
<accession>A1RTQ0</accession>
<dbReference type="eggNOG" id="arCOG05473">
    <property type="taxonomic scope" value="Archaea"/>
</dbReference>
<name>A1RTQ0_PYRIL</name>
<keyword evidence="2" id="KW-1185">Reference proteome</keyword>
<dbReference type="AlphaFoldDB" id="A1RTQ0"/>
<evidence type="ECO:0000313" key="1">
    <source>
        <dbReference type="EMBL" id="ABL88332.1"/>
    </source>
</evidence>
<dbReference type="STRING" id="384616.Pisl_1161"/>
<protein>
    <submittedName>
        <fullName evidence="1">Uncharacterized protein</fullName>
    </submittedName>
</protein>
<organism evidence="1 2">
    <name type="scientific">Pyrobaculum islandicum (strain DSM 4184 / JCM 9189 / GEO3)</name>
    <dbReference type="NCBI Taxonomy" id="384616"/>
    <lineage>
        <taxon>Archaea</taxon>
        <taxon>Thermoproteota</taxon>
        <taxon>Thermoprotei</taxon>
        <taxon>Thermoproteales</taxon>
        <taxon>Thermoproteaceae</taxon>
        <taxon>Pyrobaculum</taxon>
    </lineage>
</organism>
<dbReference type="HOGENOM" id="CLU_120801_0_0_2"/>
<sequence length="177" mass="19427">MNALQTAVAMAFAGVLAVIIAWLVDVQAQAVFEEEVRAAAQALLDSVANQVRVGVSTALLPGVYGFRQQMSLPSYAPPFDAFYYSITFRNVGGVLVVTVDMTAYRGKASARVSVSRAVYYLGDLVKPEGVVKVYAEKGQNYDCAVGDWVDLTRDGCYTSWVMPSPYYVRYFNYTVAR</sequence>
<proteinExistence type="predicted"/>
<dbReference type="KEGG" id="pis:Pisl_1161"/>
<dbReference type="Proteomes" id="UP000002595">
    <property type="component" value="Chromosome"/>
</dbReference>